<evidence type="ECO:0000313" key="1">
    <source>
        <dbReference type="EMBL" id="GBP31964.1"/>
    </source>
</evidence>
<dbReference type="EMBL" id="BGZK01000253">
    <property type="protein sequence ID" value="GBP31964.1"/>
    <property type="molecule type" value="Genomic_DNA"/>
</dbReference>
<name>A0A4C1V1L1_EUMVA</name>
<sequence length="119" mass="13518">MFVQTFVNGMRNMQVRAALSQQCPTALEDSVAHALEVKTVRYEYNPHIIGKMLVQEKTKEINADELSRRPHLSNTIKQEAKNRASVKIIGPDTISDECSDEAMPWAQEKDSNLFLNDLE</sequence>
<organism evidence="1 2">
    <name type="scientific">Eumeta variegata</name>
    <name type="common">Bagworm moth</name>
    <name type="synonym">Eumeta japonica</name>
    <dbReference type="NCBI Taxonomy" id="151549"/>
    <lineage>
        <taxon>Eukaryota</taxon>
        <taxon>Metazoa</taxon>
        <taxon>Ecdysozoa</taxon>
        <taxon>Arthropoda</taxon>
        <taxon>Hexapoda</taxon>
        <taxon>Insecta</taxon>
        <taxon>Pterygota</taxon>
        <taxon>Neoptera</taxon>
        <taxon>Endopterygota</taxon>
        <taxon>Lepidoptera</taxon>
        <taxon>Glossata</taxon>
        <taxon>Ditrysia</taxon>
        <taxon>Tineoidea</taxon>
        <taxon>Psychidae</taxon>
        <taxon>Oiketicinae</taxon>
        <taxon>Eumeta</taxon>
    </lineage>
</organism>
<proteinExistence type="predicted"/>
<evidence type="ECO:0000313" key="2">
    <source>
        <dbReference type="Proteomes" id="UP000299102"/>
    </source>
</evidence>
<accession>A0A4C1V1L1</accession>
<reference evidence="1 2" key="1">
    <citation type="journal article" date="2019" name="Commun. Biol.">
        <title>The bagworm genome reveals a unique fibroin gene that provides high tensile strength.</title>
        <authorList>
            <person name="Kono N."/>
            <person name="Nakamura H."/>
            <person name="Ohtoshi R."/>
            <person name="Tomita M."/>
            <person name="Numata K."/>
            <person name="Arakawa K."/>
        </authorList>
    </citation>
    <scope>NUCLEOTIDE SEQUENCE [LARGE SCALE GENOMIC DNA]</scope>
</reference>
<comment type="caution">
    <text evidence="1">The sequence shown here is derived from an EMBL/GenBank/DDBJ whole genome shotgun (WGS) entry which is preliminary data.</text>
</comment>
<dbReference type="Proteomes" id="UP000299102">
    <property type="component" value="Unassembled WGS sequence"/>
</dbReference>
<dbReference type="AlphaFoldDB" id="A0A4C1V1L1"/>
<dbReference type="OrthoDB" id="425619at2759"/>
<protein>
    <submittedName>
        <fullName evidence="1">Uncharacterized protein</fullName>
    </submittedName>
</protein>
<gene>
    <name evidence="1" type="ORF">EVAR_18503_1</name>
</gene>
<keyword evidence="2" id="KW-1185">Reference proteome</keyword>